<organism evidence="2 3">
    <name type="scientific">Testicularia cyperi</name>
    <dbReference type="NCBI Taxonomy" id="1882483"/>
    <lineage>
        <taxon>Eukaryota</taxon>
        <taxon>Fungi</taxon>
        <taxon>Dikarya</taxon>
        <taxon>Basidiomycota</taxon>
        <taxon>Ustilaginomycotina</taxon>
        <taxon>Ustilaginomycetes</taxon>
        <taxon>Ustilaginales</taxon>
        <taxon>Anthracoideaceae</taxon>
        <taxon>Testicularia</taxon>
    </lineage>
</organism>
<feature type="compositionally biased region" description="Basic and acidic residues" evidence="1">
    <location>
        <begin position="1"/>
        <end position="25"/>
    </location>
</feature>
<accession>A0A317XM93</accession>
<gene>
    <name evidence="2" type="ORF">BCV70DRAFT_232360</name>
</gene>
<protein>
    <submittedName>
        <fullName evidence="2">Uncharacterized protein</fullName>
    </submittedName>
</protein>
<dbReference type="EMBL" id="KZ819195">
    <property type="protein sequence ID" value="PWY99426.1"/>
    <property type="molecule type" value="Genomic_DNA"/>
</dbReference>
<dbReference type="InParanoid" id="A0A317XM93"/>
<dbReference type="AlphaFoldDB" id="A0A317XM93"/>
<evidence type="ECO:0000256" key="1">
    <source>
        <dbReference type="SAM" id="MobiDB-lite"/>
    </source>
</evidence>
<keyword evidence="3" id="KW-1185">Reference proteome</keyword>
<evidence type="ECO:0000313" key="2">
    <source>
        <dbReference type="EMBL" id="PWY99426.1"/>
    </source>
</evidence>
<name>A0A317XM93_9BASI</name>
<dbReference type="Proteomes" id="UP000246740">
    <property type="component" value="Unassembled WGS sequence"/>
</dbReference>
<reference evidence="2 3" key="1">
    <citation type="journal article" date="2018" name="Mol. Biol. Evol.">
        <title>Broad Genomic Sampling Reveals a Smut Pathogenic Ancestry of the Fungal Clade Ustilaginomycotina.</title>
        <authorList>
            <person name="Kijpornyongpan T."/>
            <person name="Mondo S.J."/>
            <person name="Barry K."/>
            <person name="Sandor L."/>
            <person name="Lee J."/>
            <person name="Lipzen A."/>
            <person name="Pangilinan J."/>
            <person name="LaButti K."/>
            <person name="Hainaut M."/>
            <person name="Henrissat B."/>
            <person name="Grigoriev I.V."/>
            <person name="Spatafora J.W."/>
            <person name="Aime M.C."/>
        </authorList>
    </citation>
    <scope>NUCLEOTIDE SEQUENCE [LARGE SCALE GENOMIC DNA]</scope>
    <source>
        <strain evidence="2 3">MCA 3645</strain>
    </source>
</reference>
<proteinExistence type="predicted"/>
<sequence length="149" mass="16951">MHGKQEKTKPTREDRQGADRADHRTGQSGKASTLQYCTSQDSRTVFRVALRYCTLLTRIHPVGKFAGCLRFCLRMDQKNTSDRRNLAGYGLMTISDNPWTTQSLVLPRSTNLVPGRELLMWGDVEIGLDRHALFPTLEIDVRLVHAQRP</sequence>
<feature type="region of interest" description="Disordered" evidence="1">
    <location>
        <begin position="1"/>
        <end position="34"/>
    </location>
</feature>
<evidence type="ECO:0000313" key="3">
    <source>
        <dbReference type="Proteomes" id="UP000246740"/>
    </source>
</evidence>